<evidence type="ECO:0000313" key="4">
    <source>
        <dbReference type="Proteomes" id="UP000299102"/>
    </source>
</evidence>
<gene>
    <name evidence="3" type="primary">TIGD6</name>
    <name evidence="3" type="ORF">EVAR_14710_1</name>
</gene>
<feature type="domain" description="HTH CENPB-type" evidence="2">
    <location>
        <begin position="1"/>
        <end position="53"/>
    </location>
</feature>
<dbReference type="GO" id="GO:0003677">
    <property type="term" value="F:DNA binding"/>
    <property type="evidence" value="ECO:0007669"/>
    <property type="project" value="UniProtKB-KW"/>
</dbReference>
<evidence type="ECO:0000259" key="2">
    <source>
        <dbReference type="PROSITE" id="PS51253"/>
    </source>
</evidence>
<reference evidence="3 4" key="1">
    <citation type="journal article" date="2019" name="Commun. Biol.">
        <title>The bagworm genome reveals a unique fibroin gene that provides high tensile strength.</title>
        <authorList>
            <person name="Kono N."/>
            <person name="Nakamura H."/>
            <person name="Ohtoshi R."/>
            <person name="Tomita M."/>
            <person name="Numata K."/>
            <person name="Arakawa K."/>
        </authorList>
    </citation>
    <scope>NUCLEOTIDE SEQUENCE [LARGE SCALE GENOMIC DNA]</scope>
</reference>
<evidence type="ECO:0000313" key="3">
    <source>
        <dbReference type="EMBL" id="GBP20461.1"/>
    </source>
</evidence>
<accession>A0A4C1U2C1</accession>
<keyword evidence="4" id="KW-1185">Reference proteome</keyword>
<dbReference type="STRING" id="151549.A0A4C1U2C1"/>
<sequence>MARKGFPRKSDDVLDTVQKFLSENPRVTPFLNNRPGQGWLKAFLKRHPSLVPRTSEGDPKRVFNADETGFQLCPFTGRVLAAKGDKNIYAVEQGNSKENVTVLFTFSADGRTCPPLIVFPYKRLPEKIATSVPPKWGIGRRDTRWMTADVFNQFITELFAPYLAENNIKKPVILFIDGHKSHITLQLSLTCKELGVELVALYPNTTRITQPADVSVFGPIKKMYRKAVYKFQSENVGEVVTKLNIAIIIKAIVDDLKSQTIIKGFQACGLCPFDENAIDYSKCLGAPRSVEGTDRQTADYDENKIMSLKEFENIVGLVMIDKMKRLKSEGVMQNNSSPTLFKLWSFFHSDLPQKESTNTEIQAANNTTNVNLKE</sequence>
<dbReference type="GO" id="GO:0005634">
    <property type="term" value="C:nucleus"/>
    <property type="evidence" value="ECO:0007669"/>
    <property type="project" value="TreeGrafter"/>
</dbReference>
<dbReference type="InterPro" id="IPR004875">
    <property type="entry name" value="DDE_SF_endonuclease_dom"/>
</dbReference>
<dbReference type="PANTHER" id="PTHR19303">
    <property type="entry name" value="TRANSPOSON"/>
    <property type="match status" value="1"/>
</dbReference>
<evidence type="ECO:0000256" key="1">
    <source>
        <dbReference type="ARBA" id="ARBA00023125"/>
    </source>
</evidence>
<protein>
    <submittedName>
        <fullName evidence="3">Tigger transposable element-derived protein 6</fullName>
    </submittedName>
</protein>
<dbReference type="OrthoDB" id="71166at2759"/>
<dbReference type="Proteomes" id="UP000299102">
    <property type="component" value="Unassembled WGS sequence"/>
</dbReference>
<name>A0A4C1U2C1_EUMVA</name>
<dbReference type="InterPro" id="IPR050863">
    <property type="entry name" value="CenT-Element_Derived"/>
</dbReference>
<organism evidence="3 4">
    <name type="scientific">Eumeta variegata</name>
    <name type="common">Bagworm moth</name>
    <name type="synonym">Eumeta japonica</name>
    <dbReference type="NCBI Taxonomy" id="151549"/>
    <lineage>
        <taxon>Eukaryota</taxon>
        <taxon>Metazoa</taxon>
        <taxon>Ecdysozoa</taxon>
        <taxon>Arthropoda</taxon>
        <taxon>Hexapoda</taxon>
        <taxon>Insecta</taxon>
        <taxon>Pterygota</taxon>
        <taxon>Neoptera</taxon>
        <taxon>Endopterygota</taxon>
        <taxon>Lepidoptera</taxon>
        <taxon>Glossata</taxon>
        <taxon>Ditrysia</taxon>
        <taxon>Tineoidea</taxon>
        <taxon>Psychidae</taxon>
        <taxon>Oiketicinae</taxon>
        <taxon>Eumeta</taxon>
    </lineage>
</organism>
<dbReference type="Gene3D" id="3.30.420.10">
    <property type="entry name" value="Ribonuclease H-like superfamily/Ribonuclease H"/>
    <property type="match status" value="1"/>
</dbReference>
<dbReference type="PANTHER" id="PTHR19303:SF74">
    <property type="entry name" value="POGO TRANSPOSABLE ELEMENT WITH KRAB DOMAIN"/>
    <property type="match status" value="1"/>
</dbReference>
<dbReference type="Pfam" id="PF03184">
    <property type="entry name" value="DDE_1"/>
    <property type="match status" value="1"/>
</dbReference>
<dbReference type="AlphaFoldDB" id="A0A4C1U2C1"/>
<proteinExistence type="predicted"/>
<dbReference type="PROSITE" id="PS00018">
    <property type="entry name" value="EF_HAND_1"/>
    <property type="match status" value="1"/>
</dbReference>
<keyword evidence="1" id="KW-0238">DNA-binding</keyword>
<dbReference type="InterPro" id="IPR036397">
    <property type="entry name" value="RNaseH_sf"/>
</dbReference>
<dbReference type="EMBL" id="BGZK01000118">
    <property type="protein sequence ID" value="GBP20461.1"/>
    <property type="molecule type" value="Genomic_DNA"/>
</dbReference>
<dbReference type="InterPro" id="IPR018247">
    <property type="entry name" value="EF_Hand_1_Ca_BS"/>
</dbReference>
<dbReference type="PROSITE" id="PS51253">
    <property type="entry name" value="HTH_CENPB"/>
    <property type="match status" value="1"/>
</dbReference>
<comment type="caution">
    <text evidence="3">The sequence shown here is derived from an EMBL/GenBank/DDBJ whole genome shotgun (WGS) entry which is preliminary data.</text>
</comment>
<dbReference type="InterPro" id="IPR006600">
    <property type="entry name" value="HTH_CenpB_DNA-bd_dom"/>
</dbReference>